<feature type="signal peptide" evidence="1">
    <location>
        <begin position="1"/>
        <end position="20"/>
    </location>
</feature>
<evidence type="ECO:0000313" key="2">
    <source>
        <dbReference type="EMBL" id="QJF04837.1"/>
    </source>
</evidence>
<accession>A0ABX6N0G1</accession>
<dbReference type="GeneID" id="66686342"/>
<keyword evidence="1" id="KW-0732">Signal</keyword>
<sequence>MIKGSIAGCLLVLTPLPALAGDFGGLTLTSTCDQYNKSSGSNRAGFVHDLIVGTSAATGKDYQSHRVDIQACVAATFAPPCVTGTTSIREVLAACMLMVGN</sequence>
<evidence type="ECO:0000313" key="3">
    <source>
        <dbReference type="Proteomes" id="UP000500892"/>
    </source>
</evidence>
<keyword evidence="3" id="KW-1185">Reference proteome</keyword>
<dbReference type="Proteomes" id="UP000500892">
    <property type="component" value="Chromosome"/>
</dbReference>
<organism evidence="2 3">
    <name type="scientific">Mesorhizobium japonicum R7A</name>
    <dbReference type="NCBI Taxonomy" id="935547"/>
    <lineage>
        <taxon>Bacteria</taxon>
        <taxon>Pseudomonadati</taxon>
        <taxon>Pseudomonadota</taxon>
        <taxon>Alphaproteobacteria</taxon>
        <taxon>Hyphomicrobiales</taxon>
        <taxon>Phyllobacteriaceae</taxon>
        <taxon>Mesorhizobium</taxon>
    </lineage>
</organism>
<name>A0ABX6N0G1_9HYPH</name>
<dbReference type="RefSeq" id="WP_152536177.1">
    <property type="nucleotide sequence ID" value="NZ_CP033366.1"/>
</dbReference>
<dbReference type="EMBL" id="CP051772">
    <property type="protein sequence ID" value="QJF04837.1"/>
    <property type="molecule type" value="Genomic_DNA"/>
</dbReference>
<gene>
    <name evidence="2" type="ORF">R7A2020_30340</name>
</gene>
<reference evidence="2 3" key="1">
    <citation type="submission" date="2020-04" db="EMBL/GenBank/DDBJ databases">
        <title>Mesorhizobium japonicum R7A epigenetic regulation of quorum sensing and ICE transfer.</title>
        <authorList>
            <person name="Ramsay J.P."/>
            <person name="Colombi E."/>
            <person name="Perry B.J."/>
            <person name="Staltari A."/>
        </authorList>
    </citation>
    <scope>NUCLEOTIDE SEQUENCE [LARGE SCALE GENOMIC DNA]</scope>
    <source>
        <strain evidence="2 3">R7A</strain>
    </source>
</reference>
<feature type="chain" id="PRO_5045068754" evidence="1">
    <location>
        <begin position="21"/>
        <end position="101"/>
    </location>
</feature>
<evidence type="ECO:0000256" key="1">
    <source>
        <dbReference type="SAM" id="SignalP"/>
    </source>
</evidence>
<proteinExistence type="predicted"/>
<protein>
    <submittedName>
        <fullName evidence="2">Uncharacterized protein</fullName>
    </submittedName>
</protein>